<name>A0A243RYM9_9ACTN</name>
<comment type="caution">
    <text evidence="2">The sequence shown here is derived from an EMBL/GenBank/DDBJ whole genome shotgun (WGS) entry which is preliminary data.</text>
</comment>
<organism evidence="2 3">
    <name type="scientific">Streptomyces swartbergensis</name>
    <dbReference type="NCBI Taxonomy" id="487165"/>
    <lineage>
        <taxon>Bacteria</taxon>
        <taxon>Bacillati</taxon>
        <taxon>Actinomycetota</taxon>
        <taxon>Actinomycetes</taxon>
        <taxon>Kitasatosporales</taxon>
        <taxon>Streptomycetaceae</taxon>
        <taxon>Streptomyces</taxon>
    </lineage>
</organism>
<gene>
    <name evidence="2" type="ORF">CA983_26375</name>
</gene>
<feature type="domain" description="A-factor biosynthesis hotdog" evidence="1">
    <location>
        <begin position="229"/>
        <end position="356"/>
    </location>
</feature>
<dbReference type="InterPro" id="IPR005509">
    <property type="entry name" value="AfsA_hotdog_dom"/>
</dbReference>
<evidence type="ECO:0000313" key="3">
    <source>
        <dbReference type="Proteomes" id="UP000195105"/>
    </source>
</evidence>
<accession>A0A243RYM9</accession>
<keyword evidence="3" id="KW-1185">Reference proteome</keyword>
<dbReference type="Pfam" id="PF03756">
    <property type="entry name" value="AfsA"/>
    <property type="match status" value="2"/>
</dbReference>
<dbReference type="Proteomes" id="UP000195105">
    <property type="component" value="Unassembled WGS sequence"/>
</dbReference>
<reference evidence="2 3" key="1">
    <citation type="submission" date="2017-05" db="EMBL/GenBank/DDBJ databases">
        <title>Biotechnological potential of actinobacteria isolated from South African environments.</title>
        <authorList>
            <person name="Le Roes-Hill M."/>
            <person name="Prins A."/>
            <person name="Durrell K.A."/>
        </authorList>
    </citation>
    <scope>NUCLEOTIDE SEQUENCE [LARGE SCALE GENOMIC DNA]</scope>
    <source>
        <strain evidence="2 3">HMC13</strain>
    </source>
</reference>
<protein>
    <recommendedName>
        <fullName evidence="1">A-factor biosynthesis hotdog domain-containing protein</fullName>
    </recommendedName>
</protein>
<feature type="domain" description="A-factor biosynthesis hotdog" evidence="1">
    <location>
        <begin position="69"/>
        <end position="192"/>
    </location>
</feature>
<dbReference type="AlphaFoldDB" id="A0A243RYM9"/>
<sequence length="380" mass="42190">MAGVVIPWLRRPGTRNDGPQMNHCSFHHSWFEGVSRHVRFGKPWPVLRGNRLPAARPPRRHLRGVSDRTQRRSDNEFLVAAQLPRVHSYYSDHLVTPAAYDPLLLLEVFRQTSILVAHEHCAVPLDRRFSFNSGEFTVLDTEALEIGRLPGRGLLTVTITGEKHRVAELVGVTLEMRLAVDGHDAASMTMTIQWMPVDAWDTLRERGRAALDLETPRPHPHGRRLSPAAVGRHSPDNVVLAEAAAVGRQVVAQVIVDQAHPALFDHPLDHIPGALFFEAYRQTALHAAHELLGLSPRRLTLTHCAAAFTRFGEFELPTVCQAELVEDRATPGAAVFRMEMLQEKTVISTAEVALRCTSPIGQFLIPVSAQASLLLHPTTP</sequence>
<evidence type="ECO:0000259" key="1">
    <source>
        <dbReference type="Pfam" id="PF03756"/>
    </source>
</evidence>
<evidence type="ECO:0000313" key="2">
    <source>
        <dbReference type="EMBL" id="OUD00300.1"/>
    </source>
</evidence>
<proteinExistence type="predicted"/>
<dbReference type="EMBL" id="NGFN01000189">
    <property type="protein sequence ID" value="OUD00300.1"/>
    <property type="molecule type" value="Genomic_DNA"/>
</dbReference>